<dbReference type="Proteomes" id="UP000276634">
    <property type="component" value="Unassembled WGS sequence"/>
</dbReference>
<organism evidence="11 12">
    <name type="scientific">Inmirania thermothiophila</name>
    <dbReference type="NCBI Taxonomy" id="1750597"/>
    <lineage>
        <taxon>Bacteria</taxon>
        <taxon>Pseudomonadati</taxon>
        <taxon>Pseudomonadota</taxon>
        <taxon>Gammaproteobacteria</taxon>
        <taxon>Chromatiales</taxon>
        <taxon>Ectothiorhodospiraceae</taxon>
        <taxon>Inmirania</taxon>
    </lineage>
</organism>
<dbReference type="PANTHER" id="PTHR30511">
    <property type="entry name" value="ALANINE RACEMASE"/>
    <property type="match status" value="1"/>
</dbReference>
<evidence type="ECO:0000313" key="11">
    <source>
        <dbReference type="EMBL" id="ROR35172.1"/>
    </source>
</evidence>
<evidence type="ECO:0000256" key="4">
    <source>
        <dbReference type="ARBA" id="ARBA00013089"/>
    </source>
</evidence>
<dbReference type="PANTHER" id="PTHR30511:SF0">
    <property type="entry name" value="ALANINE RACEMASE, CATABOLIC-RELATED"/>
    <property type="match status" value="1"/>
</dbReference>
<dbReference type="NCBIfam" id="TIGR00492">
    <property type="entry name" value="alr"/>
    <property type="match status" value="1"/>
</dbReference>
<dbReference type="GO" id="GO:0008784">
    <property type="term" value="F:alanine racemase activity"/>
    <property type="evidence" value="ECO:0007669"/>
    <property type="project" value="UniProtKB-UniRule"/>
</dbReference>
<feature type="active site" description="Proton acceptor; specific for D-alanine" evidence="7">
    <location>
        <position position="35"/>
    </location>
</feature>
<dbReference type="Gene3D" id="3.20.20.10">
    <property type="entry name" value="Alanine racemase"/>
    <property type="match status" value="1"/>
</dbReference>
<dbReference type="Pfam" id="PF00842">
    <property type="entry name" value="Ala_racemase_C"/>
    <property type="match status" value="1"/>
</dbReference>
<dbReference type="UniPathway" id="UPA00042">
    <property type="reaction ID" value="UER00497"/>
</dbReference>
<dbReference type="EC" id="5.1.1.1" evidence="4 7"/>
<dbReference type="RefSeq" id="WP_123400807.1">
    <property type="nucleotide sequence ID" value="NZ_RJVI01000001.1"/>
</dbReference>
<feature type="modified residue" description="N6-(pyridoxal phosphate)lysine" evidence="7 8">
    <location>
        <position position="35"/>
    </location>
</feature>
<comment type="similarity">
    <text evidence="3 7">Belongs to the alanine racemase family.</text>
</comment>
<comment type="function">
    <text evidence="7">Catalyzes the interconversion of L-alanine and D-alanine. May also act on other amino acids.</text>
</comment>
<evidence type="ECO:0000256" key="6">
    <source>
        <dbReference type="ARBA" id="ARBA00023235"/>
    </source>
</evidence>
<feature type="domain" description="Alanine racemase C-terminal" evidence="10">
    <location>
        <begin position="235"/>
        <end position="359"/>
    </location>
</feature>
<evidence type="ECO:0000256" key="9">
    <source>
        <dbReference type="PIRSR" id="PIRSR600821-52"/>
    </source>
</evidence>
<feature type="binding site" evidence="7 9">
    <location>
        <position position="131"/>
    </location>
    <ligand>
        <name>substrate</name>
    </ligand>
</feature>
<dbReference type="OrthoDB" id="9813814at2"/>
<evidence type="ECO:0000259" key="10">
    <source>
        <dbReference type="SMART" id="SM01005"/>
    </source>
</evidence>
<dbReference type="Pfam" id="PF01168">
    <property type="entry name" value="Ala_racemase_N"/>
    <property type="match status" value="1"/>
</dbReference>
<dbReference type="PROSITE" id="PS00395">
    <property type="entry name" value="ALANINE_RACEMASE"/>
    <property type="match status" value="1"/>
</dbReference>
<dbReference type="InterPro" id="IPR029066">
    <property type="entry name" value="PLP-binding_barrel"/>
</dbReference>
<dbReference type="SMART" id="SM01005">
    <property type="entry name" value="Ala_racemase_C"/>
    <property type="match status" value="1"/>
</dbReference>
<evidence type="ECO:0000256" key="5">
    <source>
        <dbReference type="ARBA" id="ARBA00022898"/>
    </source>
</evidence>
<evidence type="ECO:0000313" key="12">
    <source>
        <dbReference type="Proteomes" id="UP000276634"/>
    </source>
</evidence>
<evidence type="ECO:0000256" key="2">
    <source>
        <dbReference type="ARBA" id="ARBA00001933"/>
    </source>
</evidence>
<dbReference type="GO" id="GO:0030632">
    <property type="term" value="P:D-alanine biosynthetic process"/>
    <property type="evidence" value="ECO:0007669"/>
    <property type="project" value="UniProtKB-UniRule"/>
</dbReference>
<keyword evidence="6 7" id="KW-0413">Isomerase</keyword>
<comment type="catalytic activity">
    <reaction evidence="1 7">
        <text>L-alanine = D-alanine</text>
        <dbReference type="Rhea" id="RHEA:20249"/>
        <dbReference type="ChEBI" id="CHEBI:57416"/>
        <dbReference type="ChEBI" id="CHEBI:57972"/>
        <dbReference type="EC" id="5.1.1.1"/>
    </reaction>
</comment>
<dbReference type="CDD" id="cd06827">
    <property type="entry name" value="PLPDE_III_AR_proteobact"/>
    <property type="match status" value="1"/>
</dbReference>
<dbReference type="InterPro" id="IPR020622">
    <property type="entry name" value="Ala_racemase_pyridoxalP-BS"/>
</dbReference>
<keyword evidence="12" id="KW-1185">Reference proteome</keyword>
<gene>
    <name evidence="11" type="ORF">EDC57_1089</name>
</gene>
<proteinExistence type="inferred from homology"/>
<name>A0A3N1YBX6_9GAMM</name>
<dbReference type="GO" id="GO:0030170">
    <property type="term" value="F:pyridoxal phosphate binding"/>
    <property type="evidence" value="ECO:0007669"/>
    <property type="project" value="UniProtKB-UniRule"/>
</dbReference>
<dbReference type="Gene3D" id="2.40.37.10">
    <property type="entry name" value="Lyase, Ornithine Decarboxylase, Chain A, domain 1"/>
    <property type="match status" value="1"/>
</dbReference>
<dbReference type="SUPFAM" id="SSF51419">
    <property type="entry name" value="PLP-binding barrel"/>
    <property type="match status" value="1"/>
</dbReference>
<dbReference type="EMBL" id="RJVI01000001">
    <property type="protein sequence ID" value="ROR35172.1"/>
    <property type="molecule type" value="Genomic_DNA"/>
</dbReference>
<evidence type="ECO:0000256" key="1">
    <source>
        <dbReference type="ARBA" id="ARBA00000316"/>
    </source>
</evidence>
<evidence type="ECO:0000256" key="7">
    <source>
        <dbReference type="HAMAP-Rule" id="MF_01201"/>
    </source>
</evidence>
<dbReference type="InterPro" id="IPR009006">
    <property type="entry name" value="Ala_racemase/Decarboxylase_C"/>
</dbReference>
<dbReference type="PRINTS" id="PR00992">
    <property type="entry name" value="ALARACEMASE"/>
</dbReference>
<dbReference type="InterPro" id="IPR011079">
    <property type="entry name" value="Ala_racemase_C"/>
</dbReference>
<dbReference type="GO" id="GO:0005829">
    <property type="term" value="C:cytosol"/>
    <property type="evidence" value="ECO:0007669"/>
    <property type="project" value="TreeGrafter"/>
</dbReference>
<reference evidence="11 12" key="1">
    <citation type="submission" date="2018-11" db="EMBL/GenBank/DDBJ databases">
        <title>Genomic Encyclopedia of Type Strains, Phase IV (KMG-IV): sequencing the most valuable type-strain genomes for metagenomic binning, comparative biology and taxonomic classification.</title>
        <authorList>
            <person name="Goeker M."/>
        </authorList>
    </citation>
    <scope>NUCLEOTIDE SEQUENCE [LARGE SCALE GENOMIC DNA]</scope>
    <source>
        <strain evidence="11 12">DSM 100275</strain>
    </source>
</reference>
<evidence type="ECO:0000256" key="3">
    <source>
        <dbReference type="ARBA" id="ARBA00007880"/>
    </source>
</evidence>
<accession>A0A3N1YBX6</accession>
<comment type="caution">
    <text evidence="11">The sequence shown here is derived from an EMBL/GenBank/DDBJ whole genome shotgun (WGS) entry which is preliminary data.</text>
</comment>
<comment type="pathway">
    <text evidence="7">Amino-acid biosynthesis; D-alanine biosynthesis; D-alanine from L-alanine: step 1/1.</text>
</comment>
<dbReference type="HAMAP" id="MF_01201">
    <property type="entry name" value="Ala_racemase"/>
    <property type="match status" value="1"/>
</dbReference>
<evidence type="ECO:0000256" key="8">
    <source>
        <dbReference type="PIRSR" id="PIRSR600821-50"/>
    </source>
</evidence>
<dbReference type="AlphaFoldDB" id="A0A3N1YBX6"/>
<protein>
    <recommendedName>
        <fullName evidence="4 7">Alanine racemase</fullName>
        <ecNumber evidence="4 7">5.1.1.1</ecNumber>
    </recommendedName>
</protein>
<keyword evidence="5 7" id="KW-0663">Pyridoxal phosphate</keyword>
<dbReference type="SUPFAM" id="SSF50621">
    <property type="entry name" value="Alanine racemase C-terminal domain-like"/>
    <property type="match status" value="1"/>
</dbReference>
<dbReference type="FunFam" id="2.40.37.10:FF:000002">
    <property type="entry name" value="Alanine racemase"/>
    <property type="match status" value="1"/>
</dbReference>
<feature type="active site" description="Proton acceptor; specific for L-alanine" evidence="7">
    <location>
        <position position="256"/>
    </location>
</feature>
<dbReference type="FunFam" id="3.20.20.10:FF:000002">
    <property type="entry name" value="Alanine racemase"/>
    <property type="match status" value="1"/>
</dbReference>
<dbReference type="InterPro" id="IPR001608">
    <property type="entry name" value="Ala_racemase_N"/>
</dbReference>
<comment type="cofactor">
    <cofactor evidence="2 7 8">
        <name>pyridoxal 5'-phosphate</name>
        <dbReference type="ChEBI" id="CHEBI:597326"/>
    </cofactor>
</comment>
<dbReference type="InterPro" id="IPR000821">
    <property type="entry name" value="Ala_racemase"/>
</dbReference>
<sequence>MSRGARITVDLAAVRHNLARARAAAGPARVLAVVKADAYGHGAVAVARALAGLADGFAVAVVEEAVALREAGLGGPILVLEGFADGEDLEAAARLDLWLALHDAGQVVRLARAALPRPVGVWLKVDTGMHRLGVAPQEAAALWRRLAGLAQVAGVPVLMTHLACADDPADPATARQLACFAEATAGLEAPRSIANSAGLLGFAAARGDWVRPGIMLYGVSPFTDADPARWGLRPAMTLESRLLAVRDHAAGEPVGYGGTWRARRPTRLGVVAIGYGDGYPRHAPNGTPVWVAGRRVPLVGRVSMDMLTVDLTEHPAARPGDRVVLWGPELPVDEVAACAGTIGYELLCRVTGRPPRRWVDEDAGSGS</sequence>
<feature type="binding site" evidence="7 9">
    <location>
        <position position="304"/>
    </location>
    <ligand>
        <name>substrate</name>
    </ligand>
</feature>